<evidence type="ECO:0000313" key="1">
    <source>
        <dbReference type="EMBL" id="ALE91237.1"/>
    </source>
</evidence>
<dbReference type="Proteomes" id="UP000062833">
    <property type="component" value="Chromosome"/>
</dbReference>
<name>A0A0M5LWW3_9MICC</name>
<dbReference type="AlphaFoldDB" id="A0A0M5LWW3"/>
<proteinExistence type="predicted"/>
<sequence>MVVGASLLAQPDVEGSLNRVTVMVGGRSCSAKKILRFLHSPAPSSAGAGRIPRGKGCLMSFAESGLVIFVDLVVPVDGVALMVTAIGYFAHGKTGCVHQVPFGMPRDFPAAHARDTSP</sequence>
<protein>
    <submittedName>
        <fullName evidence="1">Uncharacterized protein</fullName>
    </submittedName>
</protein>
<gene>
    <name evidence="1" type="ORF">AOC05_00795</name>
</gene>
<accession>A0A0M5LWW3</accession>
<evidence type="ECO:0000313" key="2">
    <source>
        <dbReference type="Proteomes" id="UP000062833"/>
    </source>
</evidence>
<dbReference type="EMBL" id="CP012677">
    <property type="protein sequence ID" value="ALE91237.1"/>
    <property type="molecule type" value="Genomic_DNA"/>
</dbReference>
<keyword evidence="2" id="KW-1185">Reference proteome</keyword>
<organism evidence="1 2">
    <name type="scientific">Arthrobacter alpinus</name>
    <dbReference type="NCBI Taxonomy" id="656366"/>
    <lineage>
        <taxon>Bacteria</taxon>
        <taxon>Bacillati</taxon>
        <taxon>Actinomycetota</taxon>
        <taxon>Actinomycetes</taxon>
        <taxon>Micrococcales</taxon>
        <taxon>Micrococcaceae</taxon>
        <taxon>Arthrobacter</taxon>
    </lineage>
</organism>
<dbReference type="PATRIC" id="fig|656366.3.peg.172"/>
<dbReference type="KEGG" id="aaq:AOC05_00795"/>
<reference evidence="2" key="1">
    <citation type="submission" date="2015-09" db="EMBL/GenBank/DDBJ databases">
        <title>Complete genome of Arthrobacter alpinus strain R3.8.</title>
        <authorList>
            <person name="See-Too W.S."/>
            <person name="Chan K.G."/>
        </authorList>
    </citation>
    <scope>NUCLEOTIDE SEQUENCE [LARGE SCALE GENOMIC DNA]</scope>
    <source>
        <strain evidence="2">R3.8</strain>
    </source>
</reference>